<dbReference type="Pfam" id="PF24986">
    <property type="entry name" value="PRC_RimM"/>
    <property type="match status" value="1"/>
</dbReference>
<comment type="similarity">
    <text evidence="5">Belongs to the RimM family.</text>
</comment>
<dbReference type="InterPro" id="IPR011033">
    <property type="entry name" value="PRC_barrel-like_sf"/>
</dbReference>
<keyword evidence="3 5" id="KW-0698">rRNA processing</keyword>
<comment type="domain">
    <text evidence="5">The PRC barrel domain binds ribosomal protein uS19.</text>
</comment>
<comment type="subcellular location">
    <subcellularLocation>
        <location evidence="5">Cytoplasm</location>
    </subcellularLocation>
</comment>
<comment type="function">
    <text evidence="5">An accessory protein needed during the final step in the assembly of 30S ribosomal subunit, possibly for assembly of the head region. Essential for efficient processing of 16S rRNA. May be needed both before and after RbfA during the maturation of 16S rRNA. It has affinity for free ribosomal 30S subunits but not for 70S ribosomes.</text>
</comment>
<evidence type="ECO:0000259" key="6">
    <source>
        <dbReference type="Pfam" id="PF01782"/>
    </source>
</evidence>
<dbReference type="InterPro" id="IPR011961">
    <property type="entry name" value="RimM"/>
</dbReference>
<keyword evidence="9" id="KW-1185">Reference proteome</keyword>
<dbReference type="PANTHER" id="PTHR33692">
    <property type="entry name" value="RIBOSOME MATURATION FACTOR RIMM"/>
    <property type="match status" value="1"/>
</dbReference>
<dbReference type="RefSeq" id="WP_025233208.1">
    <property type="nucleotide sequence ID" value="NZ_LT630003.1"/>
</dbReference>
<dbReference type="SUPFAM" id="SSF50447">
    <property type="entry name" value="Translation proteins"/>
    <property type="match status" value="1"/>
</dbReference>
<protein>
    <recommendedName>
        <fullName evidence="5">Ribosome maturation factor RimM</fullName>
    </recommendedName>
</protein>
<dbReference type="Gene3D" id="2.40.30.60">
    <property type="entry name" value="RimM"/>
    <property type="match status" value="1"/>
</dbReference>
<reference evidence="8 9" key="1">
    <citation type="submission" date="2016-10" db="EMBL/GenBank/DDBJ databases">
        <authorList>
            <person name="Varghese N."/>
            <person name="Submissions S."/>
        </authorList>
    </citation>
    <scope>NUCLEOTIDE SEQUENCE [LARGE SCALE GENOMIC DNA]</scope>
    <source>
        <strain evidence="8 9">ATCC 19403</strain>
    </source>
</reference>
<dbReference type="Proteomes" id="UP000198970">
    <property type="component" value="Chromosome I"/>
</dbReference>
<dbReference type="HAMAP" id="MF_00014">
    <property type="entry name" value="Ribosome_mat_RimM"/>
    <property type="match status" value="1"/>
</dbReference>
<dbReference type="InterPro" id="IPR036976">
    <property type="entry name" value="RimM_N_sf"/>
</dbReference>
<evidence type="ECO:0000256" key="5">
    <source>
        <dbReference type="HAMAP-Rule" id="MF_00014"/>
    </source>
</evidence>
<evidence type="ECO:0000313" key="8">
    <source>
        <dbReference type="EMBL" id="SET75652.1"/>
    </source>
</evidence>
<dbReference type="InterPro" id="IPR009000">
    <property type="entry name" value="Transl_B-barrel_sf"/>
</dbReference>
<dbReference type="InterPro" id="IPR002676">
    <property type="entry name" value="RimM_N"/>
</dbReference>
<evidence type="ECO:0000256" key="4">
    <source>
        <dbReference type="ARBA" id="ARBA00023186"/>
    </source>
</evidence>
<evidence type="ECO:0000259" key="7">
    <source>
        <dbReference type="Pfam" id="PF24986"/>
    </source>
</evidence>
<sequence>MDNLLRVGVISSTHGVRGEVKVYPTTDDVNRFKSLKNVILDTGREHMDLEIQGVKFFKNMVILKFKGYDSIDDIEKYKGKDLLITRDQAVELGPDENFIVDLIGLRVVTEDGEEFGTLTDVIKTGANDVYEVKTAEGKEVLLPAIKECVLNVDLTEGTVTVHIMDGLLD</sequence>
<dbReference type="NCBIfam" id="TIGR02273">
    <property type="entry name" value="16S_RimM"/>
    <property type="match status" value="1"/>
</dbReference>
<keyword evidence="2 5" id="KW-0690">Ribosome biogenesis</keyword>
<dbReference type="PANTHER" id="PTHR33692:SF1">
    <property type="entry name" value="RIBOSOME MATURATION FACTOR RIMM"/>
    <property type="match status" value="1"/>
</dbReference>
<keyword evidence="4 5" id="KW-0143">Chaperone</keyword>
<dbReference type="SUPFAM" id="SSF50346">
    <property type="entry name" value="PRC-barrel domain"/>
    <property type="match status" value="1"/>
</dbReference>
<proteinExistence type="inferred from homology"/>
<dbReference type="Gene3D" id="2.30.30.240">
    <property type="entry name" value="PRC-barrel domain"/>
    <property type="match status" value="1"/>
</dbReference>
<evidence type="ECO:0000313" key="9">
    <source>
        <dbReference type="Proteomes" id="UP000198970"/>
    </source>
</evidence>
<evidence type="ECO:0000256" key="2">
    <source>
        <dbReference type="ARBA" id="ARBA00022517"/>
    </source>
</evidence>
<name>A0ABY1C775_9FIRM</name>
<evidence type="ECO:0000256" key="3">
    <source>
        <dbReference type="ARBA" id="ARBA00022552"/>
    </source>
</evidence>
<accession>A0ABY1C775</accession>
<evidence type="ECO:0000256" key="1">
    <source>
        <dbReference type="ARBA" id="ARBA00022490"/>
    </source>
</evidence>
<comment type="subunit">
    <text evidence="5">Binds ribosomal protein uS19.</text>
</comment>
<gene>
    <name evidence="5" type="primary">rimM</name>
    <name evidence="8" type="ORF">SAMN02745906_1664</name>
</gene>
<organism evidence="8 9">
    <name type="scientific">Lacrimispora sphenoides JCM 1415</name>
    <dbReference type="NCBI Taxonomy" id="1297793"/>
    <lineage>
        <taxon>Bacteria</taxon>
        <taxon>Bacillati</taxon>
        <taxon>Bacillota</taxon>
        <taxon>Clostridia</taxon>
        <taxon>Lachnospirales</taxon>
        <taxon>Lachnospiraceae</taxon>
        <taxon>Lacrimispora</taxon>
    </lineage>
</organism>
<feature type="domain" description="Ribosome maturation factor RimM PRC barrel" evidence="7">
    <location>
        <begin position="100"/>
        <end position="167"/>
    </location>
</feature>
<dbReference type="InterPro" id="IPR056792">
    <property type="entry name" value="PRC_RimM"/>
</dbReference>
<dbReference type="Pfam" id="PF01782">
    <property type="entry name" value="RimM"/>
    <property type="match status" value="1"/>
</dbReference>
<keyword evidence="1 5" id="KW-0963">Cytoplasm</keyword>
<feature type="domain" description="RimM N-terminal" evidence="6">
    <location>
        <begin position="7"/>
        <end position="88"/>
    </location>
</feature>
<dbReference type="EMBL" id="LT630003">
    <property type="protein sequence ID" value="SET75652.1"/>
    <property type="molecule type" value="Genomic_DNA"/>
</dbReference>